<comment type="caution">
    <text evidence="2">The sequence shown here is derived from an EMBL/GenBank/DDBJ whole genome shotgun (WGS) entry which is preliminary data.</text>
</comment>
<dbReference type="EMBL" id="QVPD01000008">
    <property type="protein sequence ID" value="RFP60144.1"/>
    <property type="molecule type" value="Genomic_DNA"/>
</dbReference>
<dbReference type="OrthoDB" id="6057407at2"/>
<feature type="chain" id="PRO_5016887046" description="YggN family protein" evidence="1">
    <location>
        <begin position="23"/>
        <end position="216"/>
    </location>
</feature>
<keyword evidence="1" id="KW-0732">Signal</keyword>
<dbReference type="RefSeq" id="WP_117202883.1">
    <property type="nucleotide sequence ID" value="NZ_JBHTBK010000026.1"/>
</dbReference>
<name>A0A372DKW3_9GAMM</name>
<evidence type="ECO:0000313" key="2">
    <source>
        <dbReference type="EMBL" id="RFP60144.1"/>
    </source>
</evidence>
<evidence type="ECO:0000256" key="1">
    <source>
        <dbReference type="SAM" id="SignalP"/>
    </source>
</evidence>
<evidence type="ECO:0000313" key="3">
    <source>
        <dbReference type="Proteomes" id="UP000262917"/>
    </source>
</evidence>
<proteinExistence type="predicted"/>
<protein>
    <recommendedName>
        <fullName evidence="4">YggN family protein</fullName>
    </recommendedName>
</protein>
<dbReference type="AlphaFoldDB" id="A0A372DKW3"/>
<gene>
    <name evidence="2" type="ORF">D0Y53_08930</name>
</gene>
<dbReference type="Proteomes" id="UP000262917">
    <property type="component" value="Unassembled WGS sequence"/>
</dbReference>
<accession>A0A372DKW3</accession>
<feature type="signal peptide" evidence="1">
    <location>
        <begin position="1"/>
        <end position="22"/>
    </location>
</feature>
<sequence length="216" mass="23354">MKATTTSLTLLLALALPLAAQAGPADQGVAAEVRQDLADARKEVRVELARARQELLTENLALGDSLRFGRRGRPDMSLPQAEITPAGDFLVDGKMQAIDASQRRQLLAYRQQIVAIALSGIQAGQEAADAALDAVGSNVIGILFNALSGRLEHRVERAVEQKVRPMVLSICRELPAVMASQQRLSASLPAFRPYATLTPRDIDDCEADVRQEFASR</sequence>
<reference evidence="2 3" key="1">
    <citation type="submission" date="2018-08" db="EMBL/GenBank/DDBJ databases">
        <title>Lysobacter weifangensis sp. nov., a new member of the family 'Xanthomonadaceae', isolated from soil in a farmland.</title>
        <authorList>
            <person name="Zhao H."/>
        </authorList>
    </citation>
    <scope>NUCLEOTIDE SEQUENCE [LARGE SCALE GENOMIC DNA]</scope>
    <source>
        <strain evidence="2 3">WF-2</strain>
    </source>
</reference>
<keyword evidence="3" id="KW-1185">Reference proteome</keyword>
<evidence type="ECO:0008006" key="4">
    <source>
        <dbReference type="Google" id="ProtNLM"/>
    </source>
</evidence>
<organism evidence="2 3">
    <name type="scientific">Cognatiluteimonas weifangensis</name>
    <dbReference type="NCBI Taxonomy" id="2303539"/>
    <lineage>
        <taxon>Bacteria</taxon>
        <taxon>Pseudomonadati</taxon>
        <taxon>Pseudomonadota</taxon>
        <taxon>Gammaproteobacteria</taxon>
        <taxon>Lysobacterales</taxon>
        <taxon>Lysobacteraceae</taxon>
        <taxon>Cognatiluteimonas</taxon>
    </lineage>
</organism>